<dbReference type="EMBL" id="VSSQ01000006">
    <property type="protein sequence ID" value="MPL57992.1"/>
    <property type="molecule type" value="Genomic_DNA"/>
</dbReference>
<reference evidence="1" key="1">
    <citation type="submission" date="2019-08" db="EMBL/GenBank/DDBJ databases">
        <authorList>
            <person name="Kucharzyk K."/>
            <person name="Murdoch R.W."/>
            <person name="Higgins S."/>
            <person name="Loffler F."/>
        </authorList>
    </citation>
    <scope>NUCLEOTIDE SEQUENCE</scope>
</reference>
<dbReference type="InterPro" id="IPR036390">
    <property type="entry name" value="WH_DNA-bd_sf"/>
</dbReference>
<evidence type="ECO:0000313" key="1">
    <source>
        <dbReference type="EMBL" id="MPL57992.1"/>
    </source>
</evidence>
<protein>
    <recommendedName>
        <fullName evidence="2">HTH marR-type domain-containing protein</fullName>
    </recommendedName>
</protein>
<proteinExistence type="predicted"/>
<dbReference type="SUPFAM" id="SSF46785">
    <property type="entry name" value="Winged helix' DNA-binding domain"/>
    <property type="match status" value="1"/>
</dbReference>
<dbReference type="Gene3D" id="1.10.10.10">
    <property type="entry name" value="Winged helix-like DNA-binding domain superfamily/Winged helix DNA-binding domain"/>
    <property type="match status" value="1"/>
</dbReference>
<gene>
    <name evidence="1" type="ORF">SDC9_03517</name>
</gene>
<dbReference type="AlphaFoldDB" id="A0A644SWD0"/>
<name>A0A644SWD0_9ZZZZ</name>
<evidence type="ECO:0008006" key="2">
    <source>
        <dbReference type="Google" id="ProtNLM"/>
    </source>
</evidence>
<accession>A0A644SWD0</accession>
<dbReference type="InterPro" id="IPR036388">
    <property type="entry name" value="WH-like_DNA-bd_sf"/>
</dbReference>
<dbReference type="Pfam" id="PF25212">
    <property type="entry name" value="HVO_A0114"/>
    <property type="match status" value="1"/>
</dbReference>
<sequence length="141" mass="16567">MMVSLVKEQKGNEFIQEMEKTYKSLEEAEKLLKRTPRNMILYVDIENWKYYKKHPDETIKRTTSIVTKKLTLGELEIELLNTIKRDKPKSIRELAKIVNKDISSVQPKVKNLEQEGLIELKEGNKNSKIPYLNYDEITLAI</sequence>
<comment type="caution">
    <text evidence="1">The sequence shown here is derived from an EMBL/GenBank/DDBJ whole genome shotgun (WGS) entry which is preliminary data.</text>
</comment>
<organism evidence="1">
    <name type="scientific">bioreactor metagenome</name>
    <dbReference type="NCBI Taxonomy" id="1076179"/>
    <lineage>
        <taxon>unclassified sequences</taxon>
        <taxon>metagenomes</taxon>
        <taxon>ecological metagenomes</taxon>
    </lineage>
</organism>